<dbReference type="Gene3D" id="2.60.40.3380">
    <property type="match status" value="1"/>
</dbReference>
<evidence type="ECO:0008006" key="3">
    <source>
        <dbReference type="Google" id="ProtNLM"/>
    </source>
</evidence>
<keyword evidence="2" id="KW-1185">Reference proteome</keyword>
<name>A0ABR6KSP4_9BACT</name>
<dbReference type="EMBL" id="JACHOC010000010">
    <property type="protein sequence ID" value="MBB4624517.1"/>
    <property type="molecule type" value="Genomic_DNA"/>
</dbReference>
<evidence type="ECO:0000313" key="1">
    <source>
        <dbReference type="EMBL" id="MBB4624517.1"/>
    </source>
</evidence>
<dbReference type="Proteomes" id="UP000533637">
    <property type="component" value="Unassembled WGS sequence"/>
</dbReference>
<dbReference type="Gene3D" id="2.60.40.2580">
    <property type="match status" value="1"/>
</dbReference>
<proteinExistence type="predicted"/>
<comment type="caution">
    <text evidence="1">The sequence shown here is derived from an EMBL/GenBank/DDBJ whole genome shotgun (WGS) entry which is preliminary data.</text>
</comment>
<dbReference type="RefSeq" id="WP_183672140.1">
    <property type="nucleotide sequence ID" value="NZ_BMPB01000009.1"/>
</dbReference>
<sequence>MKKILNQISISIATIFLNACSVEQSVDGGDGLRGLMAVEVLTDGALADDHIHTARFIVFDDASVFPSVDINKMMTLENDDRDAKEFRTTLKVHCNPDKMLVVILNEPATLTGFLETVTAPGDLETVTYLMAEIFNENHTATLTKGIPMTAASYNISVTEENDTESKAARVEMEVKRAVARVELWLRTELPFQSEVGRSTAVNLLKSHDEGCLMAPDVTRNFGYMQTVDAPDKEVSWSYTDSDPLKLADTLQFVCAFYTPERTCSAPGDADKLILDIRGIGTSDGTRNAVSTLSSFSTGGGPPQYITEIRRNNVYRISGVVRKQIVEFEQKVVPWTEVGQGVIIDPQYFLTVTRDNLYLPDDGNKTSITATTNYDRIDDDRGFPSGICLGETKYYDKTGQPEEDTQSSLYGWLSVTLGGVAGELVQEIEFSVSGTLNENEKGCYATAEVKAGNLIKLIKVKR</sequence>
<reference evidence="1 2" key="1">
    <citation type="submission" date="2020-08" db="EMBL/GenBank/DDBJ databases">
        <title>Genomic Encyclopedia of Type Strains, Phase IV (KMG-IV): sequencing the most valuable type-strain genomes for metagenomic binning, comparative biology and taxonomic classification.</title>
        <authorList>
            <person name="Goeker M."/>
        </authorList>
    </citation>
    <scope>NUCLEOTIDE SEQUENCE [LARGE SCALE GENOMIC DNA]</scope>
    <source>
        <strain evidence="1 2">DSM 102983</strain>
    </source>
</reference>
<evidence type="ECO:0000313" key="2">
    <source>
        <dbReference type="Proteomes" id="UP000533637"/>
    </source>
</evidence>
<gene>
    <name evidence="1" type="ORF">GGQ57_004448</name>
</gene>
<accession>A0ABR6KSP4</accession>
<protein>
    <recommendedName>
        <fullName evidence="3">Major fimbrial subunit protein N-terminal domain-containing protein</fullName>
    </recommendedName>
</protein>
<organism evidence="1 2">
    <name type="scientific">Parabacteroides faecis</name>
    <dbReference type="NCBI Taxonomy" id="1217282"/>
    <lineage>
        <taxon>Bacteria</taxon>
        <taxon>Pseudomonadati</taxon>
        <taxon>Bacteroidota</taxon>
        <taxon>Bacteroidia</taxon>
        <taxon>Bacteroidales</taxon>
        <taxon>Tannerellaceae</taxon>
        <taxon>Parabacteroides</taxon>
    </lineage>
</organism>